<proteinExistence type="predicted"/>
<sequence>MIKTQPIDVDSTTDKRKRHIVERITPKGQIPPCYSDVALCGAKIAGIVFEHNGEICQECVDEQMKR</sequence>
<dbReference type="EMBL" id="LAZR01013578">
    <property type="protein sequence ID" value="KKM21311.1"/>
    <property type="molecule type" value="Genomic_DNA"/>
</dbReference>
<evidence type="ECO:0000313" key="1">
    <source>
        <dbReference type="EMBL" id="KKM21311.1"/>
    </source>
</evidence>
<name>A0A0F9I0X0_9ZZZZ</name>
<accession>A0A0F9I0X0</accession>
<gene>
    <name evidence="1" type="ORF">LCGC14_1636680</name>
</gene>
<comment type="caution">
    <text evidence="1">The sequence shown here is derived from an EMBL/GenBank/DDBJ whole genome shotgun (WGS) entry which is preliminary data.</text>
</comment>
<organism evidence="1">
    <name type="scientific">marine sediment metagenome</name>
    <dbReference type="NCBI Taxonomy" id="412755"/>
    <lineage>
        <taxon>unclassified sequences</taxon>
        <taxon>metagenomes</taxon>
        <taxon>ecological metagenomes</taxon>
    </lineage>
</organism>
<dbReference type="AlphaFoldDB" id="A0A0F9I0X0"/>
<reference evidence="1" key="1">
    <citation type="journal article" date="2015" name="Nature">
        <title>Complex archaea that bridge the gap between prokaryotes and eukaryotes.</title>
        <authorList>
            <person name="Spang A."/>
            <person name="Saw J.H."/>
            <person name="Jorgensen S.L."/>
            <person name="Zaremba-Niedzwiedzka K."/>
            <person name="Martijn J."/>
            <person name="Lind A.E."/>
            <person name="van Eijk R."/>
            <person name="Schleper C."/>
            <person name="Guy L."/>
            <person name="Ettema T.J."/>
        </authorList>
    </citation>
    <scope>NUCLEOTIDE SEQUENCE</scope>
</reference>
<protein>
    <submittedName>
        <fullName evidence="1">Uncharacterized protein</fullName>
    </submittedName>
</protein>